<dbReference type="PANTHER" id="PTHR30313">
    <property type="entry name" value="DNA PRIMASE"/>
    <property type="match status" value="1"/>
</dbReference>
<dbReference type="InterPro" id="IPR006295">
    <property type="entry name" value="DNA_primase_DnaG"/>
</dbReference>
<accession>A0A1E8GQF4</accession>
<comment type="catalytic activity">
    <reaction evidence="12">
        <text>ssDNA + n NTP = ssDNA/pppN(pN)n-1 hybrid + (n-1) diphosphate.</text>
        <dbReference type="EC" id="2.7.7.101"/>
    </reaction>
</comment>
<dbReference type="GO" id="GO:0000428">
    <property type="term" value="C:DNA-directed RNA polymerase complex"/>
    <property type="evidence" value="ECO:0007669"/>
    <property type="project" value="UniProtKB-KW"/>
</dbReference>
<dbReference type="GO" id="GO:0008270">
    <property type="term" value="F:zinc ion binding"/>
    <property type="evidence" value="ECO:0007669"/>
    <property type="project" value="UniProtKB-UniRule"/>
</dbReference>
<dbReference type="GO" id="GO:1990077">
    <property type="term" value="C:primosome complex"/>
    <property type="evidence" value="ECO:0007669"/>
    <property type="project" value="UniProtKB-KW"/>
</dbReference>
<keyword evidence="9" id="KW-0460">Magnesium</keyword>
<keyword evidence="3 12" id="KW-0808">Transferase</keyword>
<evidence type="ECO:0000256" key="8">
    <source>
        <dbReference type="ARBA" id="ARBA00022833"/>
    </source>
</evidence>
<comment type="function">
    <text evidence="12 13">RNA polymerase that catalyzes the synthesis of short RNA molecules used as primers for DNA polymerase during DNA replication.</text>
</comment>
<dbReference type="InterPro" id="IPR002694">
    <property type="entry name" value="Znf_CHC2"/>
</dbReference>
<dbReference type="GO" id="GO:0006269">
    <property type="term" value="P:DNA replication, synthesis of primer"/>
    <property type="evidence" value="ECO:0007669"/>
    <property type="project" value="UniProtKB-UniRule"/>
</dbReference>
<dbReference type="Gene3D" id="3.90.980.10">
    <property type="entry name" value="DNA primase, catalytic core, N-terminal domain"/>
    <property type="match status" value="1"/>
</dbReference>
<dbReference type="EMBL" id="MKIR01000001">
    <property type="protein sequence ID" value="OFI50490.1"/>
    <property type="molecule type" value="Genomic_DNA"/>
</dbReference>
<dbReference type="InterPro" id="IPR013264">
    <property type="entry name" value="DNAG_N"/>
</dbReference>
<dbReference type="HAMAP" id="MF_00974">
    <property type="entry name" value="DNA_primase_DnaG"/>
    <property type="match status" value="1"/>
</dbReference>
<evidence type="ECO:0000256" key="7">
    <source>
        <dbReference type="ARBA" id="ARBA00022771"/>
    </source>
</evidence>
<dbReference type="InterPro" id="IPR034151">
    <property type="entry name" value="TOPRIM_DnaG_bac"/>
</dbReference>
<keyword evidence="2 12" id="KW-0639">Primosome</keyword>
<evidence type="ECO:0000256" key="5">
    <source>
        <dbReference type="ARBA" id="ARBA00022705"/>
    </source>
</evidence>
<dbReference type="PANTHER" id="PTHR30313:SF2">
    <property type="entry name" value="DNA PRIMASE"/>
    <property type="match status" value="1"/>
</dbReference>
<dbReference type="STRING" id="1859473.BG261_01015"/>
<dbReference type="PIRSF" id="PIRSF002811">
    <property type="entry name" value="DnaG"/>
    <property type="match status" value="1"/>
</dbReference>
<dbReference type="SMART" id="SM00400">
    <property type="entry name" value="ZnF_CHCC"/>
    <property type="match status" value="1"/>
</dbReference>
<comment type="domain">
    <text evidence="12">Contains an N-terminal zinc-binding domain, a central core domain that contains the primase activity, and a C-terminal DnaB-binding domain.</text>
</comment>
<dbReference type="GO" id="GO:0005737">
    <property type="term" value="C:cytoplasm"/>
    <property type="evidence" value="ECO:0007669"/>
    <property type="project" value="TreeGrafter"/>
</dbReference>
<dbReference type="NCBIfam" id="TIGR01391">
    <property type="entry name" value="dnaG"/>
    <property type="match status" value="1"/>
</dbReference>
<organism evidence="17 18">
    <name type="scientific">Floricoccus tropicus</name>
    <dbReference type="NCBI Taxonomy" id="1859473"/>
    <lineage>
        <taxon>Bacteria</taxon>
        <taxon>Bacillati</taxon>
        <taxon>Bacillota</taxon>
        <taxon>Bacilli</taxon>
        <taxon>Lactobacillales</taxon>
        <taxon>Streptococcaceae</taxon>
        <taxon>Floricoccus</taxon>
    </lineage>
</organism>
<feature type="coiled-coil region" evidence="15">
    <location>
        <begin position="556"/>
        <end position="595"/>
    </location>
</feature>
<feature type="zinc finger region" description="CHC2-type" evidence="12 14">
    <location>
        <begin position="39"/>
        <end position="63"/>
    </location>
</feature>
<dbReference type="SMART" id="SM00493">
    <property type="entry name" value="TOPRIM"/>
    <property type="match status" value="1"/>
</dbReference>
<dbReference type="InterPro" id="IPR037068">
    <property type="entry name" value="DNA_primase_core_N_sf"/>
</dbReference>
<evidence type="ECO:0000256" key="10">
    <source>
        <dbReference type="ARBA" id="ARBA00023125"/>
    </source>
</evidence>
<sequence length="609" mass="70167">MAKIDREKITEIKQSVNIVDVISQYVALSKTGKNYLGLCPFHGEKTPSFNVNADKQFFHCFGCGKSGDVIKFIEEYKQVSFIDSVKEVADYAGIKLDIDDAPQKENPNQALFEIHTQASRVYHMILTSTELGQEAKKYLYDRGIDDEIINRFGIGLAPDEPNVLYKSLANKFEEKVLSESGLFTFTENNIYDSFQNRIMFPLMNEYGQVIAFSGRIWQENQINRKEAKYKNSTTTPIFNKSYELYNLNIAKPLINKSKEVYLMEGFMDVIAAYRVGITNVVATMGTSLTENHVSKLSRLAKSFVLLYDGDKAGQNATYKSLNLLRGKQVQIVTVPDRLDPDEYEKQYPGALKNLMTQGRISEVEFLIDYLKPDNLTSLQEQTNFLDQMIPLIANVASLTAQDAYIKKLSETVKDFDYQSIENQVNRLRPNNKISVQDDWGYQPPADEDFFSPVQVEQNFNYDDFANPAIKLSALERTEQYLLQRLISNPYLLKDIMDDEKFAFKHKKYQNLFEAILLQYMALDNIDEIQLVHSLSDDLSNLWYQIKSLNLPDELAKEEMRDLLNSFEKQINILKLEDLKERLDSARKVGNKEKEIELTLEIINQKRLLD</sequence>
<protein>
    <recommendedName>
        <fullName evidence="12 13">DNA primase</fullName>
        <ecNumber evidence="12">2.7.7.101</ecNumber>
    </recommendedName>
</protein>
<keyword evidence="8 12" id="KW-0862">Zinc</keyword>
<evidence type="ECO:0000259" key="16">
    <source>
        <dbReference type="PROSITE" id="PS50880"/>
    </source>
</evidence>
<evidence type="ECO:0000313" key="17">
    <source>
        <dbReference type="EMBL" id="OFI50490.1"/>
    </source>
</evidence>
<evidence type="ECO:0000256" key="3">
    <source>
        <dbReference type="ARBA" id="ARBA00022679"/>
    </source>
</evidence>
<dbReference type="Gene3D" id="3.90.580.10">
    <property type="entry name" value="Zinc finger, CHC2-type domain"/>
    <property type="match status" value="1"/>
</dbReference>
<evidence type="ECO:0000256" key="2">
    <source>
        <dbReference type="ARBA" id="ARBA00022515"/>
    </source>
</evidence>
<dbReference type="Gene3D" id="3.40.1360.10">
    <property type="match status" value="1"/>
</dbReference>
<keyword evidence="7 12" id="KW-0863">Zinc-finger</keyword>
<keyword evidence="18" id="KW-1185">Reference proteome</keyword>
<keyword evidence="1 12" id="KW-0240">DNA-directed RNA polymerase</keyword>
<keyword evidence="10 12" id="KW-0238">DNA-binding</keyword>
<evidence type="ECO:0000256" key="15">
    <source>
        <dbReference type="SAM" id="Coils"/>
    </source>
</evidence>
<reference evidence="18" key="1">
    <citation type="submission" date="2016-09" db="EMBL/GenBank/DDBJ databases">
        <title>Draft genome sequence of a novel species of the family Streptococcaceae isolated from flowers.</title>
        <authorList>
            <person name="Chuah L.-O."/>
            <person name="Yap K.-P."/>
            <person name="Thong K.L."/>
            <person name="Liong M.T."/>
            <person name="Ahmad R."/>
            <person name="Rusul G."/>
        </authorList>
    </citation>
    <scope>NUCLEOTIDE SEQUENCE [LARGE SCALE GENOMIC DNA]</scope>
    <source>
        <strain evidence="18">DF1</strain>
    </source>
</reference>
<dbReference type="InterPro" id="IPR019475">
    <property type="entry name" value="DNA_primase_DnaB-bd"/>
</dbReference>
<evidence type="ECO:0000313" key="18">
    <source>
        <dbReference type="Proteomes" id="UP000178622"/>
    </source>
</evidence>
<dbReference type="SUPFAM" id="SSF57783">
    <property type="entry name" value="Zinc beta-ribbon"/>
    <property type="match status" value="1"/>
</dbReference>
<evidence type="ECO:0000256" key="9">
    <source>
        <dbReference type="ARBA" id="ARBA00022842"/>
    </source>
</evidence>
<evidence type="ECO:0000256" key="12">
    <source>
        <dbReference type="HAMAP-Rule" id="MF_00974"/>
    </source>
</evidence>
<evidence type="ECO:0000256" key="13">
    <source>
        <dbReference type="PIRNR" id="PIRNR002811"/>
    </source>
</evidence>
<keyword evidence="4 12" id="KW-0548">Nucleotidyltransferase</keyword>
<dbReference type="Pfam" id="PF08275">
    <property type="entry name" value="DNAG_N"/>
    <property type="match status" value="1"/>
</dbReference>
<keyword evidence="11 12" id="KW-0804">Transcription</keyword>
<evidence type="ECO:0000256" key="11">
    <source>
        <dbReference type="ARBA" id="ARBA00023163"/>
    </source>
</evidence>
<dbReference type="InterPro" id="IPR036977">
    <property type="entry name" value="DNA_primase_Znf_CHC2"/>
</dbReference>
<dbReference type="InterPro" id="IPR050219">
    <property type="entry name" value="DnaG_primase"/>
</dbReference>
<keyword evidence="15" id="KW-0175">Coiled coil</keyword>
<dbReference type="InterPro" id="IPR016136">
    <property type="entry name" value="DNA_helicase_N/primase_C"/>
</dbReference>
<evidence type="ECO:0000256" key="1">
    <source>
        <dbReference type="ARBA" id="ARBA00022478"/>
    </source>
</evidence>
<dbReference type="InterPro" id="IPR030846">
    <property type="entry name" value="DnaG_bac"/>
</dbReference>
<dbReference type="AlphaFoldDB" id="A0A1E8GQF4"/>
<dbReference type="Pfam" id="PF10410">
    <property type="entry name" value="DnaB_bind"/>
    <property type="match status" value="1"/>
</dbReference>
<dbReference type="RefSeq" id="WP_070791326.1">
    <property type="nucleotide sequence ID" value="NZ_MKIR01000001.1"/>
</dbReference>
<dbReference type="Pfam" id="PF13155">
    <property type="entry name" value="Toprim_2"/>
    <property type="match status" value="1"/>
</dbReference>
<dbReference type="CDD" id="cd03364">
    <property type="entry name" value="TOPRIM_DnaG_primases"/>
    <property type="match status" value="1"/>
</dbReference>
<dbReference type="Proteomes" id="UP000178622">
    <property type="component" value="Unassembled WGS sequence"/>
</dbReference>
<dbReference type="PROSITE" id="PS50880">
    <property type="entry name" value="TOPRIM"/>
    <property type="match status" value="1"/>
</dbReference>
<dbReference type="EC" id="2.7.7.101" evidence="12"/>
<dbReference type="Gene3D" id="1.10.860.10">
    <property type="entry name" value="DNAb Helicase, Chain A"/>
    <property type="match status" value="1"/>
</dbReference>
<evidence type="ECO:0000256" key="6">
    <source>
        <dbReference type="ARBA" id="ARBA00022723"/>
    </source>
</evidence>
<comment type="subunit">
    <text evidence="12">Monomer. Interacts with DnaB.</text>
</comment>
<dbReference type="GO" id="GO:0003677">
    <property type="term" value="F:DNA binding"/>
    <property type="evidence" value="ECO:0007669"/>
    <property type="project" value="UniProtKB-KW"/>
</dbReference>
<dbReference type="SUPFAM" id="SSF56731">
    <property type="entry name" value="DNA primase core"/>
    <property type="match status" value="1"/>
</dbReference>
<comment type="similarity">
    <text evidence="12 13">Belongs to the DnaG primase family.</text>
</comment>
<keyword evidence="5 12" id="KW-0235">DNA replication</keyword>
<dbReference type="Pfam" id="PF01807">
    <property type="entry name" value="Zn_ribbon_DnaG"/>
    <property type="match status" value="1"/>
</dbReference>
<name>A0A1E8GQF4_9LACT</name>
<keyword evidence="6 12" id="KW-0479">Metal-binding</keyword>
<dbReference type="InterPro" id="IPR006171">
    <property type="entry name" value="TOPRIM_dom"/>
</dbReference>
<gene>
    <name evidence="12" type="primary">dnaG</name>
    <name evidence="17" type="ORF">BG261_01015</name>
</gene>
<proteinExistence type="inferred from homology"/>
<feature type="domain" description="Toprim" evidence="16">
    <location>
        <begin position="258"/>
        <end position="339"/>
    </location>
</feature>
<comment type="cofactor">
    <cofactor evidence="12 13 14">
        <name>Zn(2+)</name>
        <dbReference type="ChEBI" id="CHEBI:29105"/>
    </cofactor>
    <text evidence="12 13 14">Binds 1 zinc ion per monomer.</text>
</comment>
<dbReference type="GO" id="GO:0003899">
    <property type="term" value="F:DNA-directed RNA polymerase activity"/>
    <property type="evidence" value="ECO:0007669"/>
    <property type="project" value="UniProtKB-UniRule"/>
</dbReference>
<dbReference type="OrthoDB" id="9803773at2"/>
<dbReference type="FunFam" id="3.90.580.10:FF:000001">
    <property type="entry name" value="DNA primase"/>
    <property type="match status" value="1"/>
</dbReference>
<evidence type="ECO:0000256" key="4">
    <source>
        <dbReference type="ARBA" id="ARBA00022695"/>
    </source>
</evidence>
<evidence type="ECO:0000256" key="14">
    <source>
        <dbReference type="PIRSR" id="PIRSR002811-1"/>
    </source>
</evidence>
<comment type="caution">
    <text evidence="17">The sequence shown here is derived from an EMBL/GenBank/DDBJ whole genome shotgun (WGS) entry which is preliminary data.</text>
</comment>